<keyword evidence="7 8" id="KW-0472">Membrane</keyword>
<dbReference type="GO" id="GO:0010041">
    <property type="term" value="P:response to iron(III) ion"/>
    <property type="evidence" value="ECO:0007669"/>
    <property type="project" value="TreeGrafter"/>
</dbReference>
<evidence type="ECO:0000256" key="1">
    <source>
        <dbReference type="ARBA" id="ARBA00004651"/>
    </source>
</evidence>
<gene>
    <name evidence="10" type="ORF">A2042_07735</name>
</gene>
<keyword evidence="5 8" id="KW-0812">Transmembrane</keyword>
<evidence type="ECO:0000256" key="6">
    <source>
        <dbReference type="ARBA" id="ARBA00022989"/>
    </source>
</evidence>
<evidence type="ECO:0000313" key="10">
    <source>
        <dbReference type="EMBL" id="OGL39014.1"/>
    </source>
</evidence>
<feature type="domain" description="Glycosyltransferase RgtA/B/C/D-like" evidence="9">
    <location>
        <begin position="70"/>
        <end position="232"/>
    </location>
</feature>
<keyword evidence="2" id="KW-1003">Cell membrane</keyword>
<evidence type="ECO:0000259" key="9">
    <source>
        <dbReference type="Pfam" id="PF13231"/>
    </source>
</evidence>
<dbReference type="GO" id="GO:0005886">
    <property type="term" value="C:plasma membrane"/>
    <property type="evidence" value="ECO:0007669"/>
    <property type="project" value="UniProtKB-SubCell"/>
</dbReference>
<evidence type="ECO:0000256" key="4">
    <source>
        <dbReference type="ARBA" id="ARBA00022679"/>
    </source>
</evidence>
<evidence type="ECO:0000256" key="2">
    <source>
        <dbReference type="ARBA" id="ARBA00022475"/>
    </source>
</evidence>
<feature type="transmembrane region" description="Helical" evidence="8">
    <location>
        <begin position="368"/>
        <end position="391"/>
    </location>
</feature>
<proteinExistence type="predicted"/>
<dbReference type="GO" id="GO:0016763">
    <property type="term" value="F:pentosyltransferase activity"/>
    <property type="evidence" value="ECO:0007669"/>
    <property type="project" value="TreeGrafter"/>
</dbReference>
<evidence type="ECO:0000256" key="7">
    <source>
        <dbReference type="ARBA" id="ARBA00023136"/>
    </source>
</evidence>
<accession>A0A1F7RDL1</accession>
<dbReference type="Proteomes" id="UP000178526">
    <property type="component" value="Unassembled WGS sequence"/>
</dbReference>
<name>A0A1F7RDL1_9BACT</name>
<feature type="transmembrane region" description="Helical" evidence="8">
    <location>
        <begin position="278"/>
        <end position="298"/>
    </location>
</feature>
<comment type="subcellular location">
    <subcellularLocation>
        <location evidence="1">Cell membrane</location>
        <topology evidence="1">Multi-pass membrane protein</topology>
    </subcellularLocation>
</comment>
<keyword evidence="6 8" id="KW-1133">Transmembrane helix</keyword>
<dbReference type="EMBL" id="MGDB01000130">
    <property type="protein sequence ID" value="OGL39014.1"/>
    <property type="molecule type" value="Genomic_DNA"/>
</dbReference>
<dbReference type="PANTHER" id="PTHR33908:SF3">
    <property type="entry name" value="UNDECAPRENYL PHOSPHATE-ALPHA-4-AMINO-4-DEOXY-L-ARABINOSE ARABINOSYL TRANSFERASE"/>
    <property type="match status" value="1"/>
</dbReference>
<evidence type="ECO:0000256" key="8">
    <source>
        <dbReference type="SAM" id="Phobius"/>
    </source>
</evidence>
<feature type="transmembrane region" description="Helical" evidence="8">
    <location>
        <begin position="92"/>
        <end position="112"/>
    </location>
</feature>
<dbReference type="Pfam" id="PF13231">
    <property type="entry name" value="PMT_2"/>
    <property type="match status" value="1"/>
</dbReference>
<dbReference type="InterPro" id="IPR050297">
    <property type="entry name" value="LipidA_mod_glycosyltrf_83"/>
</dbReference>
<organism evidence="10 11">
    <name type="scientific">Candidatus Schekmanbacteria bacterium GWA2_38_11</name>
    <dbReference type="NCBI Taxonomy" id="1817876"/>
    <lineage>
        <taxon>Bacteria</taxon>
        <taxon>Candidatus Schekmaniibacteriota</taxon>
    </lineage>
</organism>
<feature type="transmembrane region" description="Helical" evidence="8">
    <location>
        <begin position="218"/>
        <end position="238"/>
    </location>
</feature>
<dbReference type="AlphaFoldDB" id="A0A1F7RDL1"/>
<evidence type="ECO:0000256" key="3">
    <source>
        <dbReference type="ARBA" id="ARBA00022676"/>
    </source>
</evidence>
<dbReference type="InterPro" id="IPR038731">
    <property type="entry name" value="RgtA/B/C-like"/>
</dbReference>
<feature type="transmembrane region" description="Helical" evidence="8">
    <location>
        <begin position="452"/>
        <end position="471"/>
    </location>
</feature>
<feature type="transmembrane region" description="Helical" evidence="8">
    <location>
        <begin position="144"/>
        <end position="163"/>
    </location>
</feature>
<evidence type="ECO:0000313" key="11">
    <source>
        <dbReference type="Proteomes" id="UP000178526"/>
    </source>
</evidence>
<dbReference type="GO" id="GO:0009103">
    <property type="term" value="P:lipopolysaccharide biosynthetic process"/>
    <property type="evidence" value="ECO:0007669"/>
    <property type="project" value="UniProtKB-ARBA"/>
</dbReference>
<sequence>MKEITLKSKIIENTWFHILILFVICYTFYFFQLGSQDLYYAEAREGKVVLEMNRTGNIILPLTNGTTIPSKPPFFHWIGLIVSKITGSVDEFSIRFPSAFFGTLGIIITYLLGKEIFNKRVGFLSAIFLATTITYVKLSRGARVDMTLSFFILLSLLFFLLGYKYEHRRKLFFILYFVSASFATMAKGPVGIVLPSIIVFIFLITKKELKIMALRKEVLIGILIFLIISSSWYILALLKGGEEFFQKQIMKENINRFSGGGEGGYGHEHPFYFLFPRVFNVMFPWSLFLPAVIYSFFLKNNREKLKENKFFIIWFLSVLIFFSISVSKRAEYLLPLIPAGTILIANLWDDPALWDKRKLLNWLMKIPVFLFTFLAIPSSLIIITSLVLYSFGITIPDMLHNFLKPRDFIQTSFYCSLFYKGFVLNIAVALLGILWAIYTIKLLKGNFLLKSLYSLMVFLLLITNIICIKYHPAIWGNIFVKDFAIEIKKSLNKEDKLYFYNLEKNGDLKHNIYHGLVFYTERHLKDLSDKDLSSIKNQNLPVYLIAENKYFNRLIKQGFKVAVMKESKLIDFQYKLFLVKLMGEKA</sequence>
<evidence type="ECO:0000256" key="5">
    <source>
        <dbReference type="ARBA" id="ARBA00022692"/>
    </source>
</evidence>
<dbReference type="PANTHER" id="PTHR33908">
    <property type="entry name" value="MANNOSYLTRANSFERASE YKCB-RELATED"/>
    <property type="match status" value="1"/>
</dbReference>
<feature type="transmembrane region" description="Helical" evidence="8">
    <location>
        <begin position="310"/>
        <end position="326"/>
    </location>
</feature>
<keyword evidence="4" id="KW-0808">Transferase</keyword>
<comment type="caution">
    <text evidence="10">The sequence shown here is derived from an EMBL/GenBank/DDBJ whole genome shotgun (WGS) entry which is preliminary data.</text>
</comment>
<feature type="transmembrane region" description="Helical" evidence="8">
    <location>
        <begin position="192"/>
        <end position="209"/>
    </location>
</feature>
<keyword evidence="3" id="KW-0328">Glycosyltransferase</keyword>
<feature type="transmembrane region" description="Helical" evidence="8">
    <location>
        <begin position="411"/>
        <end position="440"/>
    </location>
</feature>
<feature type="transmembrane region" description="Helical" evidence="8">
    <location>
        <begin position="12"/>
        <end position="31"/>
    </location>
</feature>
<reference evidence="10 11" key="1">
    <citation type="journal article" date="2016" name="Nat. Commun.">
        <title>Thousands of microbial genomes shed light on interconnected biogeochemical processes in an aquifer system.</title>
        <authorList>
            <person name="Anantharaman K."/>
            <person name="Brown C.T."/>
            <person name="Hug L.A."/>
            <person name="Sharon I."/>
            <person name="Castelle C.J."/>
            <person name="Probst A.J."/>
            <person name="Thomas B.C."/>
            <person name="Singh A."/>
            <person name="Wilkins M.J."/>
            <person name="Karaoz U."/>
            <person name="Brodie E.L."/>
            <person name="Williams K.H."/>
            <person name="Hubbard S.S."/>
            <person name="Banfield J.F."/>
        </authorList>
    </citation>
    <scope>NUCLEOTIDE SEQUENCE [LARGE SCALE GENOMIC DNA]</scope>
</reference>
<protein>
    <recommendedName>
        <fullName evidence="9">Glycosyltransferase RgtA/B/C/D-like domain-containing protein</fullName>
    </recommendedName>
</protein>